<dbReference type="Pfam" id="PF09773">
    <property type="entry name" value="Meckelin"/>
    <property type="match status" value="1"/>
</dbReference>
<keyword evidence="1" id="KW-1133">Transmembrane helix</keyword>
<evidence type="ECO:0000313" key="3">
    <source>
        <dbReference type="RefSeq" id="XP_014675060.1"/>
    </source>
</evidence>
<feature type="transmembrane region" description="Helical" evidence="1">
    <location>
        <begin position="575"/>
        <end position="593"/>
    </location>
</feature>
<dbReference type="InterPro" id="IPR019170">
    <property type="entry name" value="Meckelin"/>
</dbReference>
<sequence length="614" mass="70212">MGQAEVGAVGCLLLSTKMYFILYHLLVVNYTKDGEYVNRDGGKWQLTTRLFLIDNVLARKDGAIDSSMSDYLRYARHLELRIKLKDNTGTGRINQPYFKVVYEDIPKQSYNNDLQVPTSFSVTYSMTRNKYNGDIEAALVILAGAGGVYGIVKTWGWSKRAGRIAIDFLTLVKMVLFACGPVGDMFFLVMFGAAFWDLIVFKNQDKVIFLMRNADEEMNFVIYVSCAFALKCLDVLHMLVNQVTIDIFLIDWEKPRGKVSIPRSNNSEEQTKTAPVSIWRTYFVANEWNELQTVRKTNPVFQIISAVFFLKVIGFENLATVDPNSNFQKEEGAYDCPDSRMARLAIAVSVYMVIALVQWVFFMFVYERFIEDKVRQFVDLCSVSNVSVFIMQYEQWGYYIHGRSVNGVADTDMWETYQQLKREEQSLRQSRGLLPNTDQQTFQMAISKKLRAHYDRVFSPLTSNQPTQMTSGPSAGPSRAIDDMRADQGIQAYLTINKFLSGYIDHSLRDIDYVVKDKLLLENVLDVELYDTFDTGVFFTDSGHSFDKVLLYGNELKLLVFDVMLFTIVDLAAHDFLLAGIICYFVTQGIVIFRNSGGKKNLARKTLVDERFLI</sequence>
<protein>
    <submittedName>
        <fullName evidence="3">Meckelin-like</fullName>
    </submittedName>
</protein>
<keyword evidence="2" id="KW-1185">Reference proteome</keyword>
<organism evidence="2 3">
    <name type="scientific">Priapulus caudatus</name>
    <name type="common">Priapulid worm</name>
    <dbReference type="NCBI Taxonomy" id="37621"/>
    <lineage>
        <taxon>Eukaryota</taxon>
        <taxon>Metazoa</taxon>
        <taxon>Ecdysozoa</taxon>
        <taxon>Scalidophora</taxon>
        <taxon>Priapulida</taxon>
        <taxon>Priapulimorpha</taxon>
        <taxon>Priapulimorphida</taxon>
        <taxon>Priapulidae</taxon>
        <taxon>Priapulus</taxon>
    </lineage>
</organism>
<keyword evidence="1" id="KW-0812">Transmembrane</keyword>
<dbReference type="GeneID" id="106815140"/>
<feature type="transmembrane region" description="Helical" evidence="1">
    <location>
        <begin position="135"/>
        <end position="155"/>
    </location>
</feature>
<evidence type="ECO:0000313" key="2">
    <source>
        <dbReference type="Proteomes" id="UP000695022"/>
    </source>
</evidence>
<dbReference type="RefSeq" id="XP_014675060.1">
    <property type="nucleotide sequence ID" value="XM_014819574.1"/>
</dbReference>
<proteinExistence type="predicted"/>
<reference evidence="3" key="1">
    <citation type="submission" date="2025-08" db="UniProtKB">
        <authorList>
            <consortium name="RefSeq"/>
        </authorList>
    </citation>
    <scope>IDENTIFICATION</scope>
</reference>
<keyword evidence="1" id="KW-0472">Membrane</keyword>
<gene>
    <name evidence="3" type="primary">LOC106815140</name>
</gene>
<dbReference type="Proteomes" id="UP000695022">
    <property type="component" value="Unplaced"/>
</dbReference>
<feature type="transmembrane region" description="Helical" evidence="1">
    <location>
        <begin position="344"/>
        <end position="366"/>
    </location>
</feature>
<evidence type="ECO:0000256" key="1">
    <source>
        <dbReference type="SAM" id="Phobius"/>
    </source>
</evidence>
<dbReference type="PANTHER" id="PTHR21274:SF0">
    <property type="entry name" value="MECKELIN"/>
    <property type="match status" value="1"/>
</dbReference>
<dbReference type="PANTHER" id="PTHR21274">
    <property type="entry name" value="MECKELIN"/>
    <property type="match status" value="1"/>
</dbReference>
<accession>A0ABM1ES89</accession>
<feature type="transmembrane region" description="Helical" evidence="1">
    <location>
        <begin position="6"/>
        <end position="26"/>
    </location>
</feature>
<feature type="transmembrane region" description="Helical" evidence="1">
    <location>
        <begin position="175"/>
        <end position="199"/>
    </location>
</feature>
<name>A0ABM1ES89_PRICU</name>